<evidence type="ECO:0000313" key="2">
    <source>
        <dbReference type="EMBL" id="GMF11235.1"/>
    </source>
</evidence>
<feature type="region of interest" description="Disordered" evidence="1">
    <location>
        <begin position="355"/>
        <end position="392"/>
    </location>
</feature>
<reference evidence="2" key="1">
    <citation type="submission" date="2023-04" db="EMBL/GenBank/DDBJ databases">
        <title>Phytophthora lilii NBRC 32176.</title>
        <authorList>
            <person name="Ichikawa N."/>
            <person name="Sato H."/>
            <person name="Tonouchi N."/>
        </authorList>
    </citation>
    <scope>NUCLEOTIDE SEQUENCE</scope>
    <source>
        <strain evidence="2">NBRC 32176</strain>
    </source>
</reference>
<feature type="compositionally biased region" description="Low complexity" evidence="1">
    <location>
        <begin position="162"/>
        <end position="176"/>
    </location>
</feature>
<protein>
    <submittedName>
        <fullName evidence="2">Unnamed protein product</fullName>
    </submittedName>
</protein>
<gene>
    <name evidence="2" type="ORF">Plil01_000196300</name>
</gene>
<feature type="compositionally biased region" description="Polar residues" evidence="1">
    <location>
        <begin position="150"/>
        <end position="161"/>
    </location>
</feature>
<feature type="region of interest" description="Disordered" evidence="1">
    <location>
        <begin position="85"/>
        <end position="309"/>
    </location>
</feature>
<evidence type="ECO:0000256" key="1">
    <source>
        <dbReference type="SAM" id="MobiDB-lite"/>
    </source>
</evidence>
<sequence>MDFLNKAKEALSGGDSSKKSDDKKSDSIFSKAMEAAEKYQAKEKVAEFAQKRVAKREEEKLKPGYVEKKEKSVVDKAVEAAEDFLAKQGQPKPQETVVVKDNNACRSRASSSSSSSSSGFEKCSHKKDCRPQNVPNEQPVYPPSAGVGSSYPSNAPTSNGTYPANPSPANNPSYPSVRAENKTYDAFSRMNLGNNDGSRSRPEATYDQPRAQADPYRNTEGYRSYDESSRNAPSYRPNIPDAPASYPAAVGGGNSYPPTAPDSYSGYPADASRSSNPSRDGSRHETYEEYWSRQGNTNQRNEAYPGYSSGATGASYGAAGASYGAAGASYGAAGASYGAAGASYGAAGANYGAAGASGYGQPGNPSVDAYGARDAYGNTSQPTHSNGVNGYGGNRAYGAYPSAYDDHV</sequence>
<feature type="compositionally biased region" description="Basic and acidic residues" evidence="1">
    <location>
        <begin position="16"/>
        <end position="25"/>
    </location>
</feature>
<keyword evidence="3" id="KW-1185">Reference proteome</keyword>
<accession>A0A9W6WNG6</accession>
<dbReference type="EMBL" id="BSXW01000068">
    <property type="protein sequence ID" value="GMF11235.1"/>
    <property type="molecule type" value="Genomic_DNA"/>
</dbReference>
<evidence type="ECO:0000313" key="3">
    <source>
        <dbReference type="Proteomes" id="UP001165083"/>
    </source>
</evidence>
<dbReference type="OrthoDB" id="165996at2759"/>
<dbReference type="Proteomes" id="UP001165083">
    <property type="component" value="Unassembled WGS sequence"/>
</dbReference>
<proteinExistence type="predicted"/>
<feature type="region of interest" description="Disordered" evidence="1">
    <location>
        <begin position="1"/>
        <end position="25"/>
    </location>
</feature>
<name>A0A9W6WNG6_9STRA</name>
<feature type="compositionally biased region" description="Basic and acidic residues" evidence="1">
    <location>
        <begin position="280"/>
        <end position="291"/>
    </location>
</feature>
<comment type="caution">
    <text evidence="2">The sequence shown here is derived from an EMBL/GenBank/DDBJ whole genome shotgun (WGS) entry which is preliminary data.</text>
</comment>
<dbReference type="AlphaFoldDB" id="A0A9W6WNG6"/>
<organism evidence="2 3">
    <name type="scientific">Phytophthora lilii</name>
    <dbReference type="NCBI Taxonomy" id="2077276"/>
    <lineage>
        <taxon>Eukaryota</taxon>
        <taxon>Sar</taxon>
        <taxon>Stramenopiles</taxon>
        <taxon>Oomycota</taxon>
        <taxon>Peronosporomycetes</taxon>
        <taxon>Peronosporales</taxon>
        <taxon>Peronosporaceae</taxon>
        <taxon>Phytophthora</taxon>
    </lineage>
</organism>